<reference evidence="1 2" key="1">
    <citation type="submission" date="2018-08" db="EMBL/GenBank/DDBJ databases">
        <title>Altererythrobacter sp.Ery1 and Ery12, the genome sequencing of novel strains in genus Alterythrobacter.</title>
        <authorList>
            <person name="Cheng H."/>
            <person name="Wu Y.-H."/>
            <person name="Fang C."/>
            <person name="Xu X.-W."/>
        </authorList>
    </citation>
    <scope>NUCLEOTIDE SEQUENCE [LARGE SCALE GENOMIC DNA]</scope>
    <source>
        <strain evidence="1 2">Ery1</strain>
    </source>
</reference>
<proteinExistence type="predicted"/>
<sequence length="95" mass="10169">MRGHSERRPEARFGMHRFRIDAIADPQSLPRVAGAFAQRGIVPDALSARFDGETVRIEVTISGLDARQAAVIAAKLGATVAAIAVRLEAVEEAFA</sequence>
<dbReference type="Proteomes" id="UP000285092">
    <property type="component" value="Unassembled WGS sequence"/>
</dbReference>
<evidence type="ECO:0000313" key="2">
    <source>
        <dbReference type="Proteomes" id="UP000285092"/>
    </source>
</evidence>
<comment type="caution">
    <text evidence="1">The sequence shown here is derived from an EMBL/GenBank/DDBJ whole genome shotgun (WGS) entry which is preliminary data.</text>
</comment>
<protein>
    <submittedName>
        <fullName evidence="1">Uncharacterized protein</fullName>
    </submittedName>
</protein>
<gene>
    <name evidence="1" type="ORF">D2V04_12480</name>
</gene>
<name>A0A418NFW5_9SPHN</name>
<keyword evidence="2" id="KW-1185">Reference proteome</keyword>
<organism evidence="1 2">
    <name type="scientific">Pelagerythrobacter aerophilus</name>
    <dbReference type="NCBI Taxonomy" id="2306995"/>
    <lineage>
        <taxon>Bacteria</taxon>
        <taxon>Pseudomonadati</taxon>
        <taxon>Pseudomonadota</taxon>
        <taxon>Alphaproteobacteria</taxon>
        <taxon>Sphingomonadales</taxon>
        <taxon>Erythrobacteraceae</taxon>
        <taxon>Pelagerythrobacter</taxon>
    </lineage>
</organism>
<dbReference type="AlphaFoldDB" id="A0A418NFW5"/>
<evidence type="ECO:0000313" key="1">
    <source>
        <dbReference type="EMBL" id="RIV76940.1"/>
    </source>
</evidence>
<dbReference type="EMBL" id="QXFK01000018">
    <property type="protein sequence ID" value="RIV76940.1"/>
    <property type="molecule type" value="Genomic_DNA"/>
</dbReference>
<accession>A0A418NFW5</accession>